<proteinExistence type="predicted"/>
<gene>
    <name evidence="4" type="ORF">F7D14_05295</name>
</gene>
<dbReference type="RefSeq" id="WP_016921732.1">
    <property type="nucleotide sequence ID" value="NZ_CP044331.1"/>
</dbReference>
<dbReference type="InterPro" id="IPR011006">
    <property type="entry name" value="CheY-like_superfamily"/>
</dbReference>
<dbReference type="EMBL" id="CP044331">
    <property type="protein sequence ID" value="QGM96946.1"/>
    <property type="molecule type" value="Genomic_DNA"/>
</dbReference>
<name>A0A6B8M3K6_9HYPH</name>
<evidence type="ECO:0000313" key="5">
    <source>
        <dbReference type="Proteomes" id="UP000422569"/>
    </source>
</evidence>
<keyword evidence="5" id="KW-1185">Reference proteome</keyword>
<dbReference type="KEGG" id="mpar:F7D14_05295"/>
<organism evidence="4 5">
    <name type="scientific">Methylocystis parvus</name>
    <dbReference type="NCBI Taxonomy" id="134"/>
    <lineage>
        <taxon>Bacteria</taxon>
        <taxon>Pseudomonadati</taxon>
        <taxon>Pseudomonadota</taxon>
        <taxon>Alphaproteobacteria</taxon>
        <taxon>Hyphomicrobiales</taxon>
        <taxon>Methylocystaceae</taxon>
        <taxon>Methylocystis</taxon>
    </lineage>
</organism>
<accession>A0A6B8M3K6</accession>
<evidence type="ECO:0000256" key="1">
    <source>
        <dbReference type="ARBA" id="ARBA00022553"/>
    </source>
</evidence>
<evidence type="ECO:0000256" key="2">
    <source>
        <dbReference type="PROSITE-ProRule" id="PRU00169"/>
    </source>
</evidence>
<dbReference type="SUPFAM" id="SSF52172">
    <property type="entry name" value="CheY-like"/>
    <property type="match status" value="1"/>
</dbReference>
<protein>
    <submittedName>
        <fullName evidence="4">Response regulator</fullName>
    </submittedName>
</protein>
<dbReference type="PANTHER" id="PTHR44591:SF24">
    <property type="entry name" value="PROTEIN-GLUTAMATE METHYLESTERASE_PROTEIN-GLUTAMINE GLUTAMINASE 1"/>
    <property type="match status" value="1"/>
</dbReference>
<feature type="domain" description="Response regulatory" evidence="3">
    <location>
        <begin position="4"/>
        <end position="114"/>
    </location>
</feature>
<dbReference type="Gene3D" id="3.40.50.2300">
    <property type="match status" value="1"/>
</dbReference>
<dbReference type="SMART" id="SM00448">
    <property type="entry name" value="REC"/>
    <property type="match status" value="1"/>
</dbReference>
<evidence type="ECO:0000313" key="4">
    <source>
        <dbReference type="EMBL" id="QGM96946.1"/>
    </source>
</evidence>
<dbReference type="PANTHER" id="PTHR44591">
    <property type="entry name" value="STRESS RESPONSE REGULATOR PROTEIN 1"/>
    <property type="match status" value="1"/>
</dbReference>
<dbReference type="GO" id="GO:0000160">
    <property type="term" value="P:phosphorelay signal transduction system"/>
    <property type="evidence" value="ECO:0007669"/>
    <property type="project" value="InterPro"/>
</dbReference>
<reference evidence="4 5" key="1">
    <citation type="submission" date="2019-09" db="EMBL/GenBank/DDBJ databases">
        <title>Isolation and complete genome sequencing of Methylocystis species.</title>
        <authorList>
            <person name="Rumah B.L."/>
            <person name="Stead C.E."/>
            <person name="Stevens B.C."/>
            <person name="Minton N.P."/>
            <person name="Grosse-Honebrink A."/>
            <person name="Zhang Y."/>
        </authorList>
    </citation>
    <scope>NUCLEOTIDE SEQUENCE [LARGE SCALE GENOMIC DNA]</scope>
    <source>
        <strain evidence="4 5">BRCS2</strain>
    </source>
</reference>
<keyword evidence="1 2" id="KW-0597">Phosphoprotein</keyword>
<dbReference type="AlphaFoldDB" id="A0A6B8M3K6"/>
<dbReference type="Proteomes" id="UP000422569">
    <property type="component" value="Chromosome"/>
</dbReference>
<dbReference type="Pfam" id="PF00072">
    <property type="entry name" value="Response_reg"/>
    <property type="match status" value="1"/>
</dbReference>
<evidence type="ECO:0000259" key="3">
    <source>
        <dbReference type="PROSITE" id="PS50110"/>
    </source>
</evidence>
<feature type="modified residue" description="4-aspartylphosphate" evidence="2">
    <location>
        <position position="54"/>
    </location>
</feature>
<sequence length="118" mass="12540">MTPRVLIVEDEAVIAMALELFLEELACEVVGVAGNVQQALELAATGDFDLAFLDVNLNGQKAHVLPGVLERRKKPFAFVTGYGAHGVLAAHAAAPVVTKPFSKAMLASCLEQLKSRLP</sequence>
<dbReference type="InterPro" id="IPR001789">
    <property type="entry name" value="Sig_transdc_resp-reg_receiver"/>
</dbReference>
<dbReference type="InterPro" id="IPR050595">
    <property type="entry name" value="Bact_response_regulator"/>
</dbReference>
<dbReference type="PROSITE" id="PS50110">
    <property type="entry name" value="RESPONSE_REGULATORY"/>
    <property type="match status" value="1"/>
</dbReference>